<keyword evidence="10" id="KW-0732">Signal</keyword>
<feature type="region of interest" description="Disordered" evidence="11">
    <location>
        <begin position="34"/>
        <end position="84"/>
    </location>
</feature>
<dbReference type="Gene3D" id="2.160.20.10">
    <property type="entry name" value="Single-stranded right-handed beta-helix, Pectin lyase-like"/>
    <property type="match status" value="1"/>
</dbReference>
<keyword evidence="6 10" id="KW-0378">Hydrolase</keyword>
<evidence type="ECO:0000256" key="8">
    <source>
        <dbReference type="ARBA" id="ARBA00047928"/>
    </source>
</evidence>
<dbReference type="PANTHER" id="PTHR31321:SF87">
    <property type="entry name" value="PECTINESTERASE 63-RELATED"/>
    <property type="match status" value="1"/>
</dbReference>
<dbReference type="Pfam" id="PF01095">
    <property type="entry name" value="Pectinesterase"/>
    <property type="match status" value="1"/>
</dbReference>
<comment type="pathway">
    <text evidence="2 10">Glycan metabolism; pectin degradation; 2-dehydro-3-deoxy-D-gluconate from pectin: step 1/5.</text>
</comment>
<dbReference type="InterPro" id="IPR012334">
    <property type="entry name" value="Pectin_lyas_fold"/>
</dbReference>
<dbReference type="RefSeq" id="XP_022944179.1">
    <property type="nucleotide sequence ID" value="XM_023088411.1"/>
</dbReference>
<evidence type="ECO:0000256" key="10">
    <source>
        <dbReference type="RuleBase" id="RU000589"/>
    </source>
</evidence>
<feature type="domain" description="Pectinesterase catalytic" evidence="12">
    <location>
        <begin position="118"/>
        <end position="403"/>
    </location>
</feature>
<feature type="active site" evidence="9">
    <location>
        <position position="269"/>
    </location>
</feature>
<keyword evidence="5" id="KW-0964">Secreted</keyword>
<evidence type="ECO:0000256" key="4">
    <source>
        <dbReference type="ARBA" id="ARBA00013229"/>
    </source>
</evidence>
<feature type="signal peptide" evidence="10">
    <location>
        <begin position="1"/>
        <end position="25"/>
    </location>
</feature>
<keyword evidence="7 10" id="KW-0063">Aspartyl esterase</keyword>
<evidence type="ECO:0000256" key="11">
    <source>
        <dbReference type="SAM" id="MobiDB-lite"/>
    </source>
</evidence>
<dbReference type="GO" id="GO:0042545">
    <property type="term" value="P:cell wall modification"/>
    <property type="evidence" value="ECO:0007669"/>
    <property type="project" value="UniProtKB-UniRule"/>
</dbReference>
<name>A0A6J1FW87_CUCMO</name>
<dbReference type="GeneID" id="111448705"/>
<dbReference type="PROSITE" id="PS00503">
    <property type="entry name" value="PECTINESTERASE_2"/>
    <property type="match status" value="1"/>
</dbReference>
<gene>
    <name evidence="14" type="primary">LOC111448705</name>
</gene>
<dbReference type="Proteomes" id="UP000504609">
    <property type="component" value="Unplaced"/>
</dbReference>
<proteinExistence type="inferred from homology"/>
<accession>A0A6J1FW87</accession>
<dbReference type="SUPFAM" id="SSF51126">
    <property type="entry name" value="Pectin lyase-like"/>
    <property type="match status" value="1"/>
</dbReference>
<keyword evidence="13" id="KW-1185">Reference proteome</keyword>
<dbReference type="InterPro" id="IPR033131">
    <property type="entry name" value="Pectinesterase_Asp_AS"/>
</dbReference>
<dbReference type="EC" id="3.1.1.11" evidence="4 10"/>
<protein>
    <recommendedName>
        <fullName evidence="4 10">Pectinesterase</fullName>
        <ecNumber evidence="4 10">3.1.1.11</ecNumber>
    </recommendedName>
</protein>
<feature type="chain" id="PRO_5027160975" description="Pectinesterase" evidence="10">
    <location>
        <begin position="26"/>
        <end position="414"/>
    </location>
</feature>
<evidence type="ECO:0000256" key="1">
    <source>
        <dbReference type="ARBA" id="ARBA00004191"/>
    </source>
</evidence>
<organism evidence="13 14">
    <name type="scientific">Cucurbita moschata</name>
    <name type="common">Winter crookneck squash</name>
    <name type="synonym">Cucurbita pepo var. moschata</name>
    <dbReference type="NCBI Taxonomy" id="3662"/>
    <lineage>
        <taxon>Eukaryota</taxon>
        <taxon>Viridiplantae</taxon>
        <taxon>Streptophyta</taxon>
        <taxon>Embryophyta</taxon>
        <taxon>Tracheophyta</taxon>
        <taxon>Spermatophyta</taxon>
        <taxon>Magnoliopsida</taxon>
        <taxon>eudicotyledons</taxon>
        <taxon>Gunneridae</taxon>
        <taxon>Pentapetalae</taxon>
        <taxon>rosids</taxon>
        <taxon>fabids</taxon>
        <taxon>Cucurbitales</taxon>
        <taxon>Cucurbitaceae</taxon>
        <taxon>Cucurbiteae</taxon>
        <taxon>Cucurbita</taxon>
    </lineage>
</organism>
<evidence type="ECO:0000256" key="6">
    <source>
        <dbReference type="ARBA" id="ARBA00022801"/>
    </source>
</evidence>
<evidence type="ECO:0000256" key="7">
    <source>
        <dbReference type="ARBA" id="ARBA00023085"/>
    </source>
</evidence>
<evidence type="ECO:0000256" key="9">
    <source>
        <dbReference type="PROSITE-ProRule" id="PRU10040"/>
    </source>
</evidence>
<evidence type="ECO:0000313" key="14">
    <source>
        <dbReference type="RefSeq" id="XP_022944179.1"/>
    </source>
</evidence>
<dbReference type="KEGG" id="cmos:111448705"/>
<dbReference type="UniPathway" id="UPA00545">
    <property type="reaction ID" value="UER00823"/>
</dbReference>
<dbReference type="GO" id="GO:0045490">
    <property type="term" value="P:pectin catabolic process"/>
    <property type="evidence" value="ECO:0007669"/>
    <property type="project" value="UniProtKB-UniRule"/>
</dbReference>
<comment type="similarity">
    <text evidence="3">Belongs to the pectinesterase family.</text>
</comment>
<feature type="compositionally biased region" description="Low complexity" evidence="11">
    <location>
        <begin position="57"/>
        <end position="77"/>
    </location>
</feature>
<evidence type="ECO:0000256" key="5">
    <source>
        <dbReference type="ARBA" id="ARBA00022512"/>
    </source>
</evidence>
<dbReference type="PANTHER" id="PTHR31321">
    <property type="entry name" value="ACYL-COA THIOESTER HYDROLASE YBHC-RELATED"/>
    <property type="match status" value="1"/>
</dbReference>
<evidence type="ECO:0000313" key="13">
    <source>
        <dbReference type="Proteomes" id="UP000504609"/>
    </source>
</evidence>
<dbReference type="InterPro" id="IPR011050">
    <property type="entry name" value="Pectin_lyase_fold/virulence"/>
</dbReference>
<sequence length="414" mass="44390">MEYCINAVALTRLVIFLAAFAAIFAATPPVSEEPNCGAASPASAEGTCSATPVSAEGPSAATSPDPPAGATSASPSSEVPAEKSQLEAWFSENVKPLSARKAELDPALVAAEENATVVKVRADGSGDFKTVTEAIASVPAGNTHRVVIWIGEGVYKEKLTIERNKPFITLYGSPKNMPKLTFDGDSKKYGTVYSGTLTMEAEYFVAANLVIENTSPRPDARKGGPALAARIRGNKAAIYNCKFIGFQDTLCDDDGMHVYKDCFIEGTVDFIFGKATSLYLNSQLNVVGEGGLGVIAAHSREKEDDPSGYVFAHCSITGTGGPNTYLARSWRPWSRVVFAYTTIADVLHPEGWDDMNHPDFDKTVFFGEYKSSGPGAETSSRIKFSKQLSDAEVKPFLSLDYVQAQKWLLPPPKL</sequence>
<reference evidence="14" key="1">
    <citation type="submission" date="2025-08" db="UniProtKB">
        <authorList>
            <consortium name="RefSeq"/>
        </authorList>
    </citation>
    <scope>IDENTIFICATION</scope>
    <source>
        <tissue evidence="14">Young leaves</tissue>
    </source>
</reference>
<dbReference type="AlphaFoldDB" id="A0A6J1FW87"/>
<comment type="catalytic activity">
    <reaction evidence="8 10">
        <text>[(1-&gt;4)-alpha-D-galacturonosyl methyl ester](n) + n H2O = [(1-&gt;4)-alpha-D-galacturonosyl](n) + n methanol + n H(+)</text>
        <dbReference type="Rhea" id="RHEA:22380"/>
        <dbReference type="Rhea" id="RHEA-COMP:14570"/>
        <dbReference type="Rhea" id="RHEA-COMP:14573"/>
        <dbReference type="ChEBI" id="CHEBI:15377"/>
        <dbReference type="ChEBI" id="CHEBI:15378"/>
        <dbReference type="ChEBI" id="CHEBI:17790"/>
        <dbReference type="ChEBI" id="CHEBI:140522"/>
        <dbReference type="ChEBI" id="CHEBI:140523"/>
        <dbReference type="EC" id="3.1.1.11"/>
    </reaction>
</comment>
<comment type="subcellular location">
    <subcellularLocation>
        <location evidence="1">Secreted</location>
        <location evidence="1">Cell wall</location>
    </subcellularLocation>
</comment>
<evidence type="ECO:0000256" key="2">
    <source>
        <dbReference type="ARBA" id="ARBA00005184"/>
    </source>
</evidence>
<evidence type="ECO:0000259" key="12">
    <source>
        <dbReference type="Pfam" id="PF01095"/>
    </source>
</evidence>
<dbReference type="GO" id="GO:0030599">
    <property type="term" value="F:pectinesterase activity"/>
    <property type="evidence" value="ECO:0007669"/>
    <property type="project" value="UniProtKB-UniRule"/>
</dbReference>
<dbReference type="InterPro" id="IPR000070">
    <property type="entry name" value="Pectinesterase_cat"/>
</dbReference>
<keyword evidence="5" id="KW-0134">Cell wall</keyword>
<evidence type="ECO:0000256" key="3">
    <source>
        <dbReference type="ARBA" id="ARBA00008891"/>
    </source>
</evidence>